<comment type="caution">
    <text evidence="1">The sequence shown here is derived from an EMBL/GenBank/DDBJ whole genome shotgun (WGS) entry which is preliminary data.</text>
</comment>
<organism evidence="1 2">
    <name type="scientific">Solanum bulbocastanum</name>
    <name type="common">Wild potato</name>
    <dbReference type="NCBI Taxonomy" id="147425"/>
    <lineage>
        <taxon>Eukaryota</taxon>
        <taxon>Viridiplantae</taxon>
        <taxon>Streptophyta</taxon>
        <taxon>Embryophyta</taxon>
        <taxon>Tracheophyta</taxon>
        <taxon>Spermatophyta</taxon>
        <taxon>Magnoliopsida</taxon>
        <taxon>eudicotyledons</taxon>
        <taxon>Gunneridae</taxon>
        <taxon>Pentapetalae</taxon>
        <taxon>asterids</taxon>
        <taxon>lamiids</taxon>
        <taxon>Solanales</taxon>
        <taxon>Solanaceae</taxon>
        <taxon>Solanoideae</taxon>
        <taxon>Solaneae</taxon>
        <taxon>Solanum</taxon>
    </lineage>
</organism>
<proteinExistence type="predicted"/>
<accession>A0AAN8T797</accession>
<keyword evidence="2" id="KW-1185">Reference proteome</keyword>
<evidence type="ECO:0000313" key="1">
    <source>
        <dbReference type="EMBL" id="KAK6782699.1"/>
    </source>
</evidence>
<name>A0AAN8T797_SOLBU</name>
<sequence length="28" mass="3196">MAYAKNELSQRTELWNEMQNIGANVQGV</sequence>
<protein>
    <submittedName>
        <fullName evidence="1">Uncharacterized protein</fullName>
    </submittedName>
</protein>
<dbReference type="EMBL" id="JBANQN010000008">
    <property type="protein sequence ID" value="KAK6782699.1"/>
    <property type="molecule type" value="Genomic_DNA"/>
</dbReference>
<dbReference type="Proteomes" id="UP001371456">
    <property type="component" value="Unassembled WGS sequence"/>
</dbReference>
<evidence type="ECO:0000313" key="2">
    <source>
        <dbReference type="Proteomes" id="UP001371456"/>
    </source>
</evidence>
<dbReference type="AlphaFoldDB" id="A0AAN8T797"/>
<reference evidence="1 2" key="1">
    <citation type="submission" date="2024-02" db="EMBL/GenBank/DDBJ databases">
        <title>de novo genome assembly of Solanum bulbocastanum strain 11H21.</title>
        <authorList>
            <person name="Hosaka A.J."/>
        </authorList>
    </citation>
    <scope>NUCLEOTIDE SEQUENCE [LARGE SCALE GENOMIC DNA]</scope>
    <source>
        <tissue evidence="1">Young leaves</tissue>
    </source>
</reference>
<gene>
    <name evidence="1" type="ORF">RDI58_020495</name>
</gene>